<proteinExistence type="predicted"/>
<keyword evidence="4 7" id="KW-0812">Transmembrane</keyword>
<feature type="transmembrane region" description="Helical" evidence="7">
    <location>
        <begin position="219"/>
        <end position="240"/>
    </location>
</feature>
<feature type="transmembrane region" description="Helical" evidence="7">
    <location>
        <begin position="170"/>
        <end position="188"/>
    </location>
</feature>
<keyword evidence="6 7" id="KW-0472">Membrane</keyword>
<evidence type="ECO:0000256" key="7">
    <source>
        <dbReference type="SAM" id="Phobius"/>
    </source>
</evidence>
<evidence type="ECO:0000256" key="5">
    <source>
        <dbReference type="ARBA" id="ARBA00022989"/>
    </source>
</evidence>
<organism evidence="9 10">
    <name type="scientific">Levilactobacillus fujinensis</name>
    <dbReference type="NCBI Taxonomy" id="2486024"/>
    <lineage>
        <taxon>Bacteria</taxon>
        <taxon>Bacillati</taxon>
        <taxon>Bacillota</taxon>
        <taxon>Bacilli</taxon>
        <taxon>Lactobacillales</taxon>
        <taxon>Lactobacillaceae</taxon>
        <taxon>Levilactobacillus</taxon>
    </lineage>
</organism>
<dbReference type="PANTHER" id="PTHR23513">
    <property type="entry name" value="INTEGRAL MEMBRANE EFFLUX PROTEIN-RELATED"/>
    <property type="match status" value="1"/>
</dbReference>
<evidence type="ECO:0000313" key="9">
    <source>
        <dbReference type="EMBL" id="MFC6261630.1"/>
    </source>
</evidence>
<feature type="transmembrane region" description="Helical" evidence="7">
    <location>
        <begin position="12"/>
        <end position="35"/>
    </location>
</feature>
<reference evidence="10" key="1">
    <citation type="journal article" date="2019" name="Int. J. Syst. Evol. Microbiol.">
        <title>The Global Catalogue of Microorganisms (GCM) 10K type strain sequencing project: providing services to taxonomists for standard genome sequencing and annotation.</title>
        <authorList>
            <consortium name="The Broad Institute Genomics Platform"/>
            <consortium name="The Broad Institute Genome Sequencing Center for Infectious Disease"/>
            <person name="Wu L."/>
            <person name="Ma J."/>
        </authorList>
    </citation>
    <scope>NUCLEOTIDE SEQUENCE [LARGE SCALE GENOMIC DNA]</scope>
    <source>
        <strain evidence="10">CCM 8908</strain>
    </source>
</reference>
<evidence type="ECO:0000256" key="6">
    <source>
        <dbReference type="ARBA" id="ARBA00023136"/>
    </source>
</evidence>
<dbReference type="EMBL" id="JBHSSI010000074">
    <property type="protein sequence ID" value="MFC6261630.1"/>
    <property type="molecule type" value="Genomic_DNA"/>
</dbReference>
<feature type="domain" description="Major facilitator superfamily (MFS) profile" evidence="8">
    <location>
        <begin position="1"/>
        <end position="395"/>
    </location>
</feature>
<protein>
    <submittedName>
        <fullName evidence="9">MFS transporter</fullName>
    </submittedName>
</protein>
<keyword evidence="10" id="KW-1185">Reference proteome</keyword>
<feature type="transmembrane region" description="Helical" evidence="7">
    <location>
        <begin position="309"/>
        <end position="327"/>
    </location>
</feature>
<comment type="subcellular location">
    <subcellularLocation>
        <location evidence="1">Cell membrane</location>
        <topology evidence="1">Multi-pass membrane protein</topology>
    </subcellularLocation>
</comment>
<dbReference type="InterPro" id="IPR020846">
    <property type="entry name" value="MFS_dom"/>
</dbReference>
<accession>A0ABW1TJQ0</accession>
<dbReference type="PANTHER" id="PTHR23513:SF11">
    <property type="entry name" value="STAPHYLOFERRIN A TRANSPORTER"/>
    <property type="match status" value="1"/>
</dbReference>
<keyword evidence="2" id="KW-0813">Transport</keyword>
<dbReference type="SUPFAM" id="SSF103473">
    <property type="entry name" value="MFS general substrate transporter"/>
    <property type="match status" value="1"/>
</dbReference>
<gene>
    <name evidence="9" type="ORF">ACFP1C_11865</name>
</gene>
<keyword evidence="3" id="KW-1003">Cell membrane</keyword>
<evidence type="ECO:0000256" key="4">
    <source>
        <dbReference type="ARBA" id="ARBA00022692"/>
    </source>
</evidence>
<evidence type="ECO:0000313" key="10">
    <source>
        <dbReference type="Proteomes" id="UP001596283"/>
    </source>
</evidence>
<name>A0ABW1TJQ0_9LACO</name>
<dbReference type="PROSITE" id="PS50850">
    <property type="entry name" value="MFS"/>
    <property type="match status" value="1"/>
</dbReference>
<evidence type="ECO:0000256" key="2">
    <source>
        <dbReference type="ARBA" id="ARBA00022448"/>
    </source>
</evidence>
<keyword evidence="5 7" id="KW-1133">Transmembrane helix</keyword>
<sequence>MQRATKAFNLPLLLAPFISRLGSTLYLFGLNWFVVQATGNAALLGVIQAIGGVVLFSGDLLCGVVVDNFNRKRIVVSAELLSVLGCLACAWWLDPLHITAAPLVTLTVILDVGLAFSLPAAKAMIPELITLAGRQRFNAVSNTLIDLADICAPLLGGGLLALHWLNLRGFLLLNGTSFLLSFLLYLSIRYQRPTGESSQLGVKESLLTGWHYVWQRPKLIEVIVLGGLINVLYAAVRLVLPYDVNHLYGGDSARYSYLLVMLALGGILGGVRLTLARQEPHRRQNYADLTLAAGALLVAGLWANYWVLLVASGLFGFCYSCFEIRAITITQNLTAPDYLGRMFGILFLAIDAFQPLGSFVFGFVTDWVANRTLVIIGGLLVLGLALINHWYQRLIQSRRLTK</sequence>
<dbReference type="CDD" id="cd06173">
    <property type="entry name" value="MFS_MefA_like"/>
    <property type="match status" value="1"/>
</dbReference>
<dbReference type="InterPro" id="IPR036259">
    <property type="entry name" value="MFS_trans_sf"/>
</dbReference>
<dbReference type="Gene3D" id="1.20.1250.20">
    <property type="entry name" value="MFS general substrate transporter like domains"/>
    <property type="match status" value="1"/>
</dbReference>
<dbReference type="InterPro" id="IPR011701">
    <property type="entry name" value="MFS"/>
</dbReference>
<feature type="transmembrane region" description="Helical" evidence="7">
    <location>
        <begin position="286"/>
        <end position="303"/>
    </location>
</feature>
<feature type="transmembrane region" description="Helical" evidence="7">
    <location>
        <begin position="373"/>
        <end position="391"/>
    </location>
</feature>
<feature type="transmembrane region" description="Helical" evidence="7">
    <location>
        <begin position="74"/>
        <end position="93"/>
    </location>
</feature>
<feature type="transmembrane region" description="Helical" evidence="7">
    <location>
        <begin position="339"/>
        <end position="361"/>
    </location>
</feature>
<feature type="transmembrane region" description="Helical" evidence="7">
    <location>
        <begin position="41"/>
        <end position="62"/>
    </location>
</feature>
<feature type="transmembrane region" description="Helical" evidence="7">
    <location>
        <begin position="255"/>
        <end position="274"/>
    </location>
</feature>
<dbReference type="Pfam" id="PF07690">
    <property type="entry name" value="MFS_1"/>
    <property type="match status" value="1"/>
</dbReference>
<comment type="caution">
    <text evidence="9">The sequence shown here is derived from an EMBL/GenBank/DDBJ whole genome shotgun (WGS) entry which is preliminary data.</text>
</comment>
<evidence type="ECO:0000259" key="8">
    <source>
        <dbReference type="PROSITE" id="PS50850"/>
    </source>
</evidence>
<feature type="transmembrane region" description="Helical" evidence="7">
    <location>
        <begin position="139"/>
        <end position="164"/>
    </location>
</feature>
<evidence type="ECO:0000256" key="1">
    <source>
        <dbReference type="ARBA" id="ARBA00004651"/>
    </source>
</evidence>
<dbReference type="Proteomes" id="UP001596283">
    <property type="component" value="Unassembled WGS sequence"/>
</dbReference>
<evidence type="ECO:0000256" key="3">
    <source>
        <dbReference type="ARBA" id="ARBA00022475"/>
    </source>
</evidence>
<feature type="transmembrane region" description="Helical" evidence="7">
    <location>
        <begin position="99"/>
        <end position="118"/>
    </location>
</feature>
<dbReference type="RefSeq" id="WP_125688229.1">
    <property type="nucleotide sequence ID" value="NZ_JBHSSI010000074.1"/>
</dbReference>